<protein>
    <submittedName>
        <fullName evidence="1">Uncharacterized protein</fullName>
    </submittedName>
</protein>
<dbReference type="SMART" id="SM00969">
    <property type="entry name" value="SOCS_box"/>
    <property type="match status" value="1"/>
</dbReference>
<dbReference type="SMART" id="SM00253">
    <property type="entry name" value="SOCS"/>
    <property type="match status" value="1"/>
</dbReference>
<dbReference type="GO" id="GO:0035556">
    <property type="term" value="P:intracellular signal transduction"/>
    <property type="evidence" value="ECO:0007669"/>
    <property type="project" value="InterPro"/>
</dbReference>
<dbReference type="SMART" id="SM00588">
    <property type="entry name" value="NEUZ"/>
    <property type="match status" value="1"/>
</dbReference>
<dbReference type="AlphaFoldDB" id="A0A6H5G3Z7"/>
<accession>A0A6H5G3Z7</accession>
<organism evidence="1 2">
    <name type="scientific">Nesidiocoris tenuis</name>
    <dbReference type="NCBI Taxonomy" id="355587"/>
    <lineage>
        <taxon>Eukaryota</taxon>
        <taxon>Metazoa</taxon>
        <taxon>Ecdysozoa</taxon>
        <taxon>Arthropoda</taxon>
        <taxon>Hexapoda</taxon>
        <taxon>Insecta</taxon>
        <taxon>Pterygota</taxon>
        <taxon>Neoptera</taxon>
        <taxon>Paraneoptera</taxon>
        <taxon>Hemiptera</taxon>
        <taxon>Heteroptera</taxon>
        <taxon>Panheteroptera</taxon>
        <taxon>Cimicomorpha</taxon>
        <taxon>Miridae</taxon>
        <taxon>Dicyphina</taxon>
        <taxon>Nesidiocoris</taxon>
    </lineage>
</organism>
<dbReference type="Gene3D" id="2.60.120.920">
    <property type="match status" value="1"/>
</dbReference>
<dbReference type="SUPFAM" id="SSF158235">
    <property type="entry name" value="SOCS box-like"/>
    <property type="match status" value="1"/>
</dbReference>
<dbReference type="GO" id="GO:0061630">
    <property type="term" value="F:ubiquitin protein ligase activity"/>
    <property type="evidence" value="ECO:0007669"/>
    <property type="project" value="TreeGrafter"/>
</dbReference>
<dbReference type="InterPro" id="IPR001496">
    <property type="entry name" value="SOCS_box"/>
</dbReference>
<dbReference type="PROSITE" id="PS51065">
    <property type="entry name" value="NHR"/>
    <property type="match status" value="1"/>
</dbReference>
<dbReference type="PANTHER" id="PTHR12429">
    <property type="entry name" value="NEURALIZED"/>
    <property type="match status" value="1"/>
</dbReference>
<reference evidence="1 2" key="1">
    <citation type="submission" date="2020-02" db="EMBL/GenBank/DDBJ databases">
        <authorList>
            <person name="Ferguson B K."/>
        </authorList>
    </citation>
    <scope>NUCLEOTIDE SEQUENCE [LARGE SCALE GENOMIC DNA]</scope>
</reference>
<dbReference type="EMBL" id="CADCXU010005876">
    <property type="protein sequence ID" value="CAA9997507.1"/>
    <property type="molecule type" value="Genomic_DNA"/>
</dbReference>
<keyword evidence="2" id="KW-1185">Reference proteome</keyword>
<gene>
    <name evidence="1" type="ORF">NTEN_LOCUS3801</name>
</gene>
<name>A0A6H5G3Z7_9HEMI</name>
<dbReference type="OrthoDB" id="10059069at2759"/>
<evidence type="ECO:0000313" key="1">
    <source>
        <dbReference type="EMBL" id="CAA9997507.1"/>
    </source>
</evidence>
<dbReference type="Proteomes" id="UP000479000">
    <property type="component" value="Unassembled WGS sequence"/>
</dbReference>
<dbReference type="InterPro" id="IPR043136">
    <property type="entry name" value="B30.2/SPRY_sf"/>
</dbReference>
<dbReference type="FunFam" id="2.60.120.920:FF:000074">
    <property type="entry name" value="Neuralized protein 2"/>
    <property type="match status" value="1"/>
</dbReference>
<dbReference type="InterPro" id="IPR006573">
    <property type="entry name" value="NHR_dom"/>
</dbReference>
<dbReference type="Gene3D" id="1.10.750.20">
    <property type="entry name" value="SOCS box"/>
    <property type="match status" value="1"/>
</dbReference>
<sequence length="269" mass="30065">MSDFNAVPLDEVPRGKTTTRFHSSHGENIILRDNNTVAYRKASFANALTFSEKPLLPGEIFLVEIEKNERGWSGYMRLGLTQVDPAMIVSYRGYLPRYALPDLNNMCSSWIYAITKNNVYEFETVVNNKSFSLGYHLGDEHSVHTPRGTIPRNVLRPSAGSSEEILPTDVGSRIGVVYLPRKRDMAEMHFIVNGQDQGPCSTSIPYREGPLYAVVDVYGTTKQVRVVQLYGVASLQSACRDAILQNLTKKSVSSLPLPKALKEYLLFKG</sequence>
<dbReference type="PROSITE" id="PS50225">
    <property type="entry name" value="SOCS"/>
    <property type="match status" value="1"/>
</dbReference>
<evidence type="ECO:0000313" key="2">
    <source>
        <dbReference type="Proteomes" id="UP000479000"/>
    </source>
</evidence>
<dbReference type="Pfam" id="PF07525">
    <property type="entry name" value="SOCS_box"/>
    <property type="match status" value="1"/>
</dbReference>
<proteinExistence type="predicted"/>
<dbReference type="CDD" id="cd03717">
    <property type="entry name" value="SOCS_SOCS_like"/>
    <property type="match status" value="1"/>
</dbReference>
<dbReference type="CDD" id="cd12887">
    <property type="entry name" value="SPRY_NHR_like"/>
    <property type="match status" value="1"/>
</dbReference>
<dbReference type="InterPro" id="IPR036036">
    <property type="entry name" value="SOCS_box-like_dom_sf"/>
</dbReference>
<dbReference type="PANTHER" id="PTHR12429:SF8">
    <property type="entry name" value="NEURALIZED-LIKE PROTEIN 2"/>
    <property type="match status" value="1"/>
</dbReference>
<dbReference type="InterPro" id="IPR037962">
    <property type="entry name" value="Neuralized"/>
</dbReference>
<dbReference type="Pfam" id="PF07177">
    <property type="entry name" value="Neuralized"/>
    <property type="match status" value="1"/>
</dbReference>